<dbReference type="SUPFAM" id="SSF53720">
    <property type="entry name" value="ALDH-like"/>
    <property type="match status" value="1"/>
</dbReference>
<accession>A0A2T2P1J1</accession>
<dbReference type="InterPro" id="IPR050740">
    <property type="entry name" value="Aldehyde_DH_Superfamily"/>
</dbReference>
<dbReference type="AlphaFoldDB" id="A0A2T2P1J1"/>
<protein>
    <submittedName>
        <fullName evidence="3">Aldehyde dehydrogenase</fullName>
    </submittedName>
</protein>
<dbReference type="Gene3D" id="3.40.309.10">
    <property type="entry name" value="Aldehyde Dehydrogenase, Chain A, domain 2"/>
    <property type="match status" value="1"/>
</dbReference>
<proteinExistence type="predicted"/>
<dbReference type="OrthoDB" id="310895at2759"/>
<dbReference type="GO" id="GO:0009450">
    <property type="term" value="P:gamma-aminobutyric acid catabolic process"/>
    <property type="evidence" value="ECO:0007669"/>
    <property type="project" value="TreeGrafter"/>
</dbReference>
<dbReference type="STRING" id="1448308.A0A2T2P1J1"/>
<dbReference type="InterPro" id="IPR016162">
    <property type="entry name" value="Ald_DH_N"/>
</dbReference>
<evidence type="ECO:0000259" key="2">
    <source>
        <dbReference type="Pfam" id="PF00171"/>
    </source>
</evidence>
<dbReference type="Pfam" id="PF00171">
    <property type="entry name" value="Aldedh"/>
    <property type="match status" value="1"/>
</dbReference>
<evidence type="ECO:0000256" key="1">
    <source>
        <dbReference type="ARBA" id="ARBA00023002"/>
    </source>
</evidence>
<dbReference type="InterPro" id="IPR016163">
    <property type="entry name" value="Ald_DH_C"/>
</dbReference>
<sequence length="496" mass="53107">MVFVTSHKSPDELPVVPIWIDGEPQPIDSEDLFPVVSSVQDKPIHYAVSASPASATKACDSAAAAFKSWRKTAPAHRRALLIKAADILEQRAQEIAKWQCAETSCPKEFAGFNVKMGPQYVREVAAATSELRGTVPQNNMAPNGEEMGGLTVVVREPVGVVLIIPPWNGAVILPSRAISMALAAGCTIVLKASELCPQTHGLLVECFEEAGIPKGVINIIQTKRDDAAAVTEAAISHKAVRKVDFIGSRAVGSKIGQVCAKYLKPILMELGGKGPALILEDADLPKAAMMCAMGAILDHGQICFSTERIIVHKNVYDKFIQILTGAFSKIPTAGDAVTKRSATHAYDVLVDAQEKGGKFLVGGPEYITETSLKPTLVTNISRDAQIFDDETFGPSASVYMAEDDDDAIAIANDSSYGLNAAVHSSSWEHAYDVGKQLEYGQVQINSLTTMDSPNQPIRGVKGSGWGQSNSIWGIHEFSIEKTLAFHSSVFNPLAGH</sequence>
<name>A0A2T2P1J1_CORCC</name>
<keyword evidence="1" id="KW-0560">Oxidoreductase</keyword>
<keyword evidence="4" id="KW-1185">Reference proteome</keyword>
<organism evidence="3 4">
    <name type="scientific">Corynespora cassiicola Philippines</name>
    <dbReference type="NCBI Taxonomy" id="1448308"/>
    <lineage>
        <taxon>Eukaryota</taxon>
        <taxon>Fungi</taxon>
        <taxon>Dikarya</taxon>
        <taxon>Ascomycota</taxon>
        <taxon>Pezizomycotina</taxon>
        <taxon>Dothideomycetes</taxon>
        <taxon>Pleosporomycetidae</taxon>
        <taxon>Pleosporales</taxon>
        <taxon>Corynesporascaceae</taxon>
        <taxon>Corynespora</taxon>
    </lineage>
</organism>
<dbReference type="PANTHER" id="PTHR43353:SF6">
    <property type="entry name" value="CYTOPLASMIC ALDEHYDE DEHYDROGENASE (EUROFUNG)"/>
    <property type="match status" value="1"/>
</dbReference>
<gene>
    <name evidence="3" type="ORF">BS50DRAFT_674034</name>
</gene>
<evidence type="ECO:0000313" key="4">
    <source>
        <dbReference type="Proteomes" id="UP000240883"/>
    </source>
</evidence>
<dbReference type="GO" id="GO:0004777">
    <property type="term" value="F:succinate-semialdehyde dehydrogenase (NAD+) activity"/>
    <property type="evidence" value="ECO:0007669"/>
    <property type="project" value="TreeGrafter"/>
</dbReference>
<dbReference type="InterPro" id="IPR016161">
    <property type="entry name" value="Ald_DH/histidinol_DH"/>
</dbReference>
<reference evidence="3 4" key="1">
    <citation type="journal article" date="2018" name="Front. Microbiol.">
        <title>Genome-Wide Analysis of Corynespora cassiicola Leaf Fall Disease Putative Effectors.</title>
        <authorList>
            <person name="Lopez D."/>
            <person name="Ribeiro S."/>
            <person name="Label P."/>
            <person name="Fumanal B."/>
            <person name="Venisse J.S."/>
            <person name="Kohler A."/>
            <person name="de Oliveira R.R."/>
            <person name="Labutti K."/>
            <person name="Lipzen A."/>
            <person name="Lail K."/>
            <person name="Bauer D."/>
            <person name="Ohm R.A."/>
            <person name="Barry K.W."/>
            <person name="Spatafora J."/>
            <person name="Grigoriev I.V."/>
            <person name="Martin F.M."/>
            <person name="Pujade-Renaud V."/>
        </authorList>
    </citation>
    <scope>NUCLEOTIDE SEQUENCE [LARGE SCALE GENOMIC DNA]</scope>
    <source>
        <strain evidence="3 4">Philippines</strain>
    </source>
</reference>
<dbReference type="Gene3D" id="3.40.605.10">
    <property type="entry name" value="Aldehyde Dehydrogenase, Chain A, domain 1"/>
    <property type="match status" value="1"/>
</dbReference>
<dbReference type="PANTHER" id="PTHR43353">
    <property type="entry name" value="SUCCINATE-SEMIALDEHYDE DEHYDROGENASE, MITOCHONDRIAL"/>
    <property type="match status" value="1"/>
</dbReference>
<evidence type="ECO:0000313" key="3">
    <source>
        <dbReference type="EMBL" id="PSN71503.1"/>
    </source>
</evidence>
<dbReference type="InterPro" id="IPR015590">
    <property type="entry name" value="Aldehyde_DH_dom"/>
</dbReference>
<dbReference type="EMBL" id="KZ678131">
    <property type="protein sequence ID" value="PSN71503.1"/>
    <property type="molecule type" value="Genomic_DNA"/>
</dbReference>
<feature type="domain" description="Aldehyde dehydrogenase" evidence="2">
    <location>
        <begin position="30"/>
        <end position="482"/>
    </location>
</feature>
<dbReference type="Proteomes" id="UP000240883">
    <property type="component" value="Unassembled WGS sequence"/>
</dbReference>